<feature type="binding site" evidence="6">
    <location>
        <position position="90"/>
    </location>
    <ligand>
        <name>[4Fe-4S] cluster</name>
        <dbReference type="ChEBI" id="CHEBI:49883"/>
        <note>4Fe-4S-S-AdoMet</note>
    </ligand>
</feature>
<dbReference type="InterPro" id="IPR034457">
    <property type="entry name" value="Organic_radical-activating"/>
</dbReference>
<accession>A0A1H0TFG9</accession>
<keyword evidence="4 6" id="KW-0408">Iron</keyword>
<dbReference type="EMBL" id="FNJI01000024">
    <property type="protein sequence ID" value="SDP52734.1"/>
    <property type="molecule type" value="Genomic_DNA"/>
</dbReference>
<dbReference type="InterPro" id="IPR007197">
    <property type="entry name" value="rSAM"/>
</dbReference>
<dbReference type="Gene3D" id="3.20.20.70">
    <property type="entry name" value="Aldolase class I"/>
    <property type="match status" value="1"/>
</dbReference>
<dbReference type="SFLD" id="SFLDS00029">
    <property type="entry name" value="Radical_SAM"/>
    <property type="match status" value="1"/>
</dbReference>
<evidence type="ECO:0000313" key="8">
    <source>
        <dbReference type="EMBL" id="SDP52734.1"/>
    </source>
</evidence>
<keyword evidence="3 6" id="KW-0479">Metal-binding</keyword>
<dbReference type="PANTHER" id="PTHR30352:SF5">
    <property type="entry name" value="PYRUVATE FORMATE-LYASE 1-ACTIVATING ENZYME"/>
    <property type="match status" value="1"/>
</dbReference>
<dbReference type="InterPro" id="IPR006638">
    <property type="entry name" value="Elp3/MiaA/NifB-like_rSAM"/>
</dbReference>
<keyword evidence="9" id="KW-1185">Reference proteome</keyword>
<keyword evidence="5 6" id="KW-0411">Iron-sulfur</keyword>
<dbReference type="InterPro" id="IPR016431">
    <property type="entry name" value="Pyrv-formate_lyase-activ_prd"/>
</dbReference>
<dbReference type="PIRSF" id="PIRSF004869">
    <property type="entry name" value="PflX_prd"/>
    <property type="match status" value="1"/>
</dbReference>
<dbReference type="InterPro" id="IPR058240">
    <property type="entry name" value="rSAM_sf"/>
</dbReference>
<evidence type="ECO:0000256" key="6">
    <source>
        <dbReference type="PIRSR" id="PIRSR004869-50"/>
    </source>
</evidence>
<comment type="cofactor">
    <cofactor evidence="6">
        <name>[4Fe-4S] cluster</name>
        <dbReference type="ChEBI" id="CHEBI:49883"/>
    </cofactor>
    <text evidence="6">Binds 1 [4Fe-4S] cluster. The cluster is coordinated with 3 cysteines and an exchangeable S-adenosyl-L-methionine.</text>
</comment>
<dbReference type="Pfam" id="PF04055">
    <property type="entry name" value="Radical_SAM"/>
    <property type="match status" value="1"/>
</dbReference>
<dbReference type="Proteomes" id="UP000199073">
    <property type="component" value="Unassembled WGS sequence"/>
</dbReference>
<keyword evidence="1" id="KW-0004">4Fe-4S</keyword>
<dbReference type="InterPro" id="IPR013785">
    <property type="entry name" value="Aldolase_TIM"/>
</dbReference>
<dbReference type="PROSITE" id="PS51918">
    <property type="entry name" value="RADICAL_SAM"/>
    <property type="match status" value="1"/>
</dbReference>
<dbReference type="SFLD" id="SFLDG01101">
    <property type="entry name" value="Uncharacterised_Radical_SAM_Su"/>
    <property type="match status" value="1"/>
</dbReference>
<evidence type="ECO:0000256" key="5">
    <source>
        <dbReference type="ARBA" id="ARBA00023014"/>
    </source>
</evidence>
<keyword evidence="8" id="KW-0456">Lyase</keyword>
<dbReference type="GO" id="GO:0016829">
    <property type="term" value="F:lyase activity"/>
    <property type="evidence" value="ECO:0007669"/>
    <property type="project" value="UniProtKB-KW"/>
</dbReference>
<evidence type="ECO:0000256" key="4">
    <source>
        <dbReference type="ARBA" id="ARBA00023004"/>
    </source>
</evidence>
<dbReference type="STRING" id="91360.SAMN05660330_03061"/>
<feature type="binding site" evidence="6">
    <location>
        <position position="97"/>
    </location>
    <ligand>
        <name>[4Fe-4S] cluster</name>
        <dbReference type="ChEBI" id="CHEBI:49883"/>
        <note>4Fe-4S-S-AdoMet</note>
    </ligand>
</feature>
<dbReference type="SMART" id="SM00729">
    <property type="entry name" value="Elp3"/>
    <property type="match status" value="1"/>
</dbReference>
<evidence type="ECO:0000256" key="2">
    <source>
        <dbReference type="ARBA" id="ARBA00022691"/>
    </source>
</evidence>
<evidence type="ECO:0000259" key="7">
    <source>
        <dbReference type="PROSITE" id="PS51918"/>
    </source>
</evidence>
<feature type="domain" description="Radical SAM core" evidence="7">
    <location>
        <begin position="75"/>
        <end position="291"/>
    </location>
</feature>
<gene>
    <name evidence="8" type="ORF">SAMN05660330_03061</name>
</gene>
<dbReference type="GO" id="GO:0046872">
    <property type="term" value="F:metal ion binding"/>
    <property type="evidence" value="ECO:0007669"/>
    <property type="project" value="UniProtKB-KW"/>
</dbReference>
<feature type="binding site" evidence="6">
    <location>
        <position position="94"/>
    </location>
    <ligand>
        <name>[4Fe-4S] cluster</name>
        <dbReference type="ChEBI" id="CHEBI:49883"/>
        <note>4Fe-4S-S-AdoMet</note>
    </ligand>
</feature>
<dbReference type="CDD" id="cd01335">
    <property type="entry name" value="Radical_SAM"/>
    <property type="match status" value="1"/>
</dbReference>
<keyword evidence="2 6" id="KW-0949">S-adenosyl-L-methionine</keyword>
<dbReference type="InterPro" id="IPR027596">
    <property type="entry name" value="AmmeMemoSam_rS"/>
</dbReference>
<evidence type="ECO:0000256" key="3">
    <source>
        <dbReference type="ARBA" id="ARBA00022723"/>
    </source>
</evidence>
<reference evidence="8 9" key="1">
    <citation type="submission" date="2016-10" db="EMBL/GenBank/DDBJ databases">
        <authorList>
            <person name="de Groot N.N."/>
        </authorList>
    </citation>
    <scope>NUCLEOTIDE SEQUENCE [LARGE SCALE GENOMIC DNA]</scope>
    <source>
        <strain evidence="8 9">DSM 12130</strain>
    </source>
</reference>
<dbReference type="GO" id="GO:0051539">
    <property type="term" value="F:4 iron, 4 sulfur cluster binding"/>
    <property type="evidence" value="ECO:0007669"/>
    <property type="project" value="UniProtKB-KW"/>
</dbReference>
<sequence length="345" mass="38185">MARLPGHRLVEGNSDVTKETVVITCPVCYQECELKDGQLGKCRVRQRKGDSIESLVYGKVVAEHVDPIEKKPIYHVLPGSLSYSIATPGCNFRCLHCQNSSISQVSVKQNLDLVTTDRLPQQIVAAAKAGGCDSISYTYVEPTVFLEFAYDCCVGARDEGLKNIFVSNGYMSRRTLVQLAPVLTAMNIDLKSFRDSFYQQVCGAKLQPVLENIRGCVELGVWLEVTTLIIPGLNDSDEELAQIAAFLSAINRRIPWHVTAFYPTYKMSDRKMTPPATLERARRIGHEQGLHHVYTGNIPGVKGANSVCHFCGEQVISRFGFHLTDNRLVNGNCPGCGNSFPGVWR</sequence>
<proteinExistence type="predicted"/>
<protein>
    <submittedName>
        <fullName evidence="8">Pyruvate formate lyase activating enzyme</fullName>
    </submittedName>
</protein>
<organism evidence="8 9">
    <name type="scientific">Desulforhopalus singaporensis</name>
    <dbReference type="NCBI Taxonomy" id="91360"/>
    <lineage>
        <taxon>Bacteria</taxon>
        <taxon>Pseudomonadati</taxon>
        <taxon>Thermodesulfobacteriota</taxon>
        <taxon>Desulfobulbia</taxon>
        <taxon>Desulfobulbales</taxon>
        <taxon>Desulfocapsaceae</taxon>
        <taxon>Desulforhopalus</taxon>
    </lineage>
</organism>
<dbReference type="PANTHER" id="PTHR30352">
    <property type="entry name" value="PYRUVATE FORMATE-LYASE-ACTIVATING ENZYME"/>
    <property type="match status" value="1"/>
</dbReference>
<keyword evidence="8" id="KW-0670">Pyruvate</keyword>
<evidence type="ECO:0000256" key="1">
    <source>
        <dbReference type="ARBA" id="ARBA00022485"/>
    </source>
</evidence>
<dbReference type="RefSeq" id="WP_245695172.1">
    <property type="nucleotide sequence ID" value="NZ_FNJI01000024.1"/>
</dbReference>
<evidence type="ECO:0000313" key="9">
    <source>
        <dbReference type="Proteomes" id="UP000199073"/>
    </source>
</evidence>
<dbReference type="AlphaFoldDB" id="A0A1H0TFG9"/>
<dbReference type="SUPFAM" id="SSF102114">
    <property type="entry name" value="Radical SAM enzymes"/>
    <property type="match status" value="1"/>
</dbReference>
<dbReference type="NCBIfam" id="TIGR04337">
    <property type="entry name" value="AmmeMemoSam_rS"/>
    <property type="match status" value="1"/>
</dbReference>
<name>A0A1H0TFG9_9BACT</name>